<gene>
    <name evidence="2" type="ORF">GCM10022214_67030</name>
</gene>
<organism evidence="2 3">
    <name type="scientific">Actinomadura miaoliensis</name>
    <dbReference type="NCBI Taxonomy" id="430685"/>
    <lineage>
        <taxon>Bacteria</taxon>
        <taxon>Bacillati</taxon>
        <taxon>Actinomycetota</taxon>
        <taxon>Actinomycetes</taxon>
        <taxon>Streptosporangiales</taxon>
        <taxon>Thermomonosporaceae</taxon>
        <taxon>Actinomadura</taxon>
    </lineage>
</organism>
<comment type="caution">
    <text evidence="2">The sequence shown here is derived from an EMBL/GenBank/DDBJ whole genome shotgun (WGS) entry which is preliminary data.</text>
</comment>
<feature type="transmembrane region" description="Helical" evidence="1">
    <location>
        <begin position="12"/>
        <end position="29"/>
    </location>
</feature>
<evidence type="ECO:0000313" key="2">
    <source>
        <dbReference type="EMBL" id="GAA4094815.1"/>
    </source>
</evidence>
<accession>A0ABP7WR94</accession>
<dbReference type="EMBL" id="BAAAZG010000052">
    <property type="protein sequence ID" value="GAA4094815.1"/>
    <property type="molecule type" value="Genomic_DNA"/>
</dbReference>
<keyword evidence="1" id="KW-0812">Transmembrane</keyword>
<keyword evidence="3" id="KW-1185">Reference proteome</keyword>
<keyword evidence="1" id="KW-1133">Transmembrane helix</keyword>
<dbReference type="InterPro" id="IPR046096">
    <property type="entry name" value="DUF6114"/>
</dbReference>
<reference evidence="3" key="1">
    <citation type="journal article" date="2019" name="Int. J. Syst. Evol. Microbiol.">
        <title>The Global Catalogue of Microorganisms (GCM) 10K type strain sequencing project: providing services to taxonomists for standard genome sequencing and annotation.</title>
        <authorList>
            <consortium name="The Broad Institute Genomics Platform"/>
            <consortium name="The Broad Institute Genome Sequencing Center for Infectious Disease"/>
            <person name="Wu L."/>
            <person name="Ma J."/>
        </authorList>
    </citation>
    <scope>NUCLEOTIDE SEQUENCE [LARGE SCALE GENOMIC DNA]</scope>
    <source>
        <strain evidence="3">JCM 16702</strain>
    </source>
</reference>
<sequence length="85" mass="8877">MGVAFWFGVEQRLIIAVLSVTAALAAFVLANLGGFLLGSLLASVGACLGCDWIERVPSAPASGGDWSVRRLAVFAGLRWLASLWG</sequence>
<dbReference type="Pfam" id="PF19609">
    <property type="entry name" value="DUF6114"/>
    <property type="match status" value="1"/>
</dbReference>
<dbReference type="Proteomes" id="UP001500683">
    <property type="component" value="Unassembled WGS sequence"/>
</dbReference>
<evidence type="ECO:0008006" key="4">
    <source>
        <dbReference type="Google" id="ProtNLM"/>
    </source>
</evidence>
<proteinExistence type="predicted"/>
<protein>
    <recommendedName>
        <fullName evidence="4">DUF4395 domain-containing protein</fullName>
    </recommendedName>
</protein>
<evidence type="ECO:0000313" key="3">
    <source>
        <dbReference type="Proteomes" id="UP001500683"/>
    </source>
</evidence>
<name>A0ABP7WR94_9ACTN</name>
<evidence type="ECO:0000256" key="1">
    <source>
        <dbReference type="SAM" id="Phobius"/>
    </source>
</evidence>
<keyword evidence="1" id="KW-0472">Membrane</keyword>